<comment type="caution">
    <text evidence="1">The sequence shown here is derived from an EMBL/GenBank/DDBJ whole genome shotgun (WGS) entry which is preliminary data.</text>
</comment>
<accession>A0ACB9BLV3</accession>
<gene>
    <name evidence="1" type="ORF">L2E82_34089</name>
</gene>
<dbReference type="Proteomes" id="UP001055811">
    <property type="component" value="Linkage Group LG06"/>
</dbReference>
<keyword evidence="2" id="KW-1185">Reference proteome</keyword>
<evidence type="ECO:0000313" key="2">
    <source>
        <dbReference type="Proteomes" id="UP001055811"/>
    </source>
</evidence>
<proteinExistence type="predicted"/>
<sequence length="215" mass="23349">MVFPQLSFYFLIIKFDEYNIELNSGDTKNSSIGGIIVTVPHILSLPDQAKLAEQLQQEGVDIIQTEGGKCSNPSKPGVLGLIEKIPVMCASGLSAVTAPMAIIAGASRLGVGSAINNLNDNYDTKQILGFEPSEDQLAASLKISKADSQVKQVECKLVMSNVFLVMLVAQKYANMGAEIGDLIQEGLIGLLRGIEKYDSSRGFKISTYVYWWIQQ</sequence>
<reference evidence="2" key="1">
    <citation type="journal article" date="2022" name="Mol. Ecol. Resour.">
        <title>The genomes of chicory, endive, great burdock and yacon provide insights into Asteraceae palaeo-polyploidization history and plant inulin production.</title>
        <authorList>
            <person name="Fan W."/>
            <person name="Wang S."/>
            <person name="Wang H."/>
            <person name="Wang A."/>
            <person name="Jiang F."/>
            <person name="Liu H."/>
            <person name="Zhao H."/>
            <person name="Xu D."/>
            <person name="Zhang Y."/>
        </authorList>
    </citation>
    <scope>NUCLEOTIDE SEQUENCE [LARGE SCALE GENOMIC DNA]</scope>
    <source>
        <strain evidence="2">cv. Punajuju</strain>
    </source>
</reference>
<name>A0ACB9BLV3_CICIN</name>
<protein>
    <submittedName>
        <fullName evidence="1">Uncharacterized protein</fullName>
    </submittedName>
</protein>
<evidence type="ECO:0000313" key="1">
    <source>
        <dbReference type="EMBL" id="KAI3722903.1"/>
    </source>
</evidence>
<dbReference type="EMBL" id="CM042014">
    <property type="protein sequence ID" value="KAI3722903.1"/>
    <property type="molecule type" value="Genomic_DNA"/>
</dbReference>
<organism evidence="1 2">
    <name type="scientific">Cichorium intybus</name>
    <name type="common">Chicory</name>
    <dbReference type="NCBI Taxonomy" id="13427"/>
    <lineage>
        <taxon>Eukaryota</taxon>
        <taxon>Viridiplantae</taxon>
        <taxon>Streptophyta</taxon>
        <taxon>Embryophyta</taxon>
        <taxon>Tracheophyta</taxon>
        <taxon>Spermatophyta</taxon>
        <taxon>Magnoliopsida</taxon>
        <taxon>eudicotyledons</taxon>
        <taxon>Gunneridae</taxon>
        <taxon>Pentapetalae</taxon>
        <taxon>asterids</taxon>
        <taxon>campanulids</taxon>
        <taxon>Asterales</taxon>
        <taxon>Asteraceae</taxon>
        <taxon>Cichorioideae</taxon>
        <taxon>Cichorieae</taxon>
        <taxon>Cichoriinae</taxon>
        <taxon>Cichorium</taxon>
    </lineage>
</organism>
<reference evidence="1 2" key="2">
    <citation type="journal article" date="2022" name="Mol. Ecol. Resour.">
        <title>The genomes of chicory, endive, great burdock and yacon provide insights into Asteraceae paleo-polyploidization history and plant inulin production.</title>
        <authorList>
            <person name="Fan W."/>
            <person name="Wang S."/>
            <person name="Wang H."/>
            <person name="Wang A."/>
            <person name="Jiang F."/>
            <person name="Liu H."/>
            <person name="Zhao H."/>
            <person name="Xu D."/>
            <person name="Zhang Y."/>
        </authorList>
    </citation>
    <scope>NUCLEOTIDE SEQUENCE [LARGE SCALE GENOMIC DNA]</scope>
    <source>
        <strain evidence="2">cv. Punajuju</strain>
        <tissue evidence="1">Leaves</tissue>
    </source>
</reference>